<reference evidence="2 3" key="1">
    <citation type="submission" date="2020-02" db="EMBL/GenBank/DDBJ databases">
        <title>Comparative genomics of sulfur disproportionating microorganisms.</title>
        <authorList>
            <person name="Ward L.M."/>
            <person name="Bertran E."/>
            <person name="Johnston D.T."/>
        </authorList>
    </citation>
    <scope>NUCLEOTIDE SEQUENCE [LARGE SCALE GENOMIC DNA]</scope>
    <source>
        <strain evidence="2 3">DSM 100025</strain>
    </source>
</reference>
<accession>A0A6N9TKV3</accession>
<feature type="region of interest" description="Disordered" evidence="1">
    <location>
        <begin position="156"/>
        <end position="180"/>
    </location>
</feature>
<dbReference type="Proteomes" id="UP000469346">
    <property type="component" value="Unassembled WGS sequence"/>
</dbReference>
<sequence length="180" mass="20147">SERCKRASRKTAAPPPLPRFPFFCPDSCRECCRFDHLAMVTERDYPPREILAAVNLTPVLLPVMFRRTPDGRYHVGRVCRHYREETGLCRIYAAAPWACRLYPLIVVARPGRFVIAVETGCPAGAAFHARFARGGAEEHRYVGRLRDLLARGGMPPDTFVSNGSRRSRALAKGRLEPAGP</sequence>
<protein>
    <submittedName>
        <fullName evidence="2">YkgJ family cysteine cluster protein</fullName>
    </submittedName>
</protein>
<dbReference type="Pfam" id="PF03692">
    <property type="entry name" value="CxxCxxCC"/>
    <property type="match status" value="1"/>
</dbReference>
<dbReference type="EMBL" id="JAAGRR010000023">
    <property type="protein sequence ID" value="NDY41901.1"/>
    <property type="molecule type" value="Genomic_DNA"/>
</dbReference>
<keyword evidence="3" id="KW-1185">Reference proteome</keyword>
<gene>
    <name evidence="2" type="ORF">G3N55_03440</name>
</gene>
<feature type="non-terminal residue" evidence="2">
    <location>
        <position position="1"/>
    </location>
</feature>
<proteinExistence type="predicted"/>
<evidence type="ECO:0000256" key="1">
    <source>
        <dbReference type="SAM" id="MobiDB-lite"/>
    </source>
</evidence>
<dbReference type="InterPro" id="IPR005358">
    <property type="entry name" value="Puta_zinc/iron-chelating_dom"/>
</dbReference>
<dbReference type="AlphaFoldDB" id="A0A6N9TKV3"/>
<evidence type="ECO:0000313" key="3">
    <source>
        <dbReference type="Proteomes" id="UP000469346"/>
    </source>
</evidence>
<evidence type="ECO:0000313" key="2">
    <source>
        <dbReference type="EMBL" id="NDY41901.1"/>
    </source>
</evidence>
<comment type="caution">
    <text evidence="2">The sequence shown here is derived from an EMBL/GenBank/DDBJ whole genome shotgun (WGS) entry which is preliminary data.</text>
</comment>
<name>A0A6N9TKV3_DISTH</name>
<dbReference type="RefSeq" id="WP_163298053.1">
    <property type="nucleotide sequence ID" value="NZ_JAAGRR010000023.1"/>
</dbReference>
<organism evidence="2 3">
    <name type="scientific">Dissulfurirhabdus thermomarina</name>
    <dbReference type="NCBI Taxonomy" id="1765737"/>
    <lineage>
        <taxon>Bacteria</taxon>
        <taxon>Deltaproteobacteria</taxon>
        <taxon>Dissulfurirhabdaceae</taxon>
        <taxon>Dissulfurirhabdus</taxon>
    </lineage>
</organism>